<evidence type="ECO:0000256" key="4">
    <source>
        <dbReference type="SAM" id="MobiDB-lite"/>
    </source>
</evidence>
<dbReference type="InterPro" id="IPR016071">
    <property type="entry name" value="Staphylococal_nuclease_OB-fold"/>
</dbReference>
<evidence type="ECO:0000256" key="5">
    <source>
        <dbReference type="SAM" id="SignalP"/>
    </source>
</evidence>
<dbReference type="RefSeq" id="WP_060669108.1">
    <property type="nucleotide sequence ID" value="NZ_LGTK01000075.1"/>
</dbReference>
<organism evidence="7 8">
    <name type="scientific">Oceanobacillus caeni</name>
    <dbReference type="NCBI Taxonomy" id="405946"/>
    <lineage>
        <taxon>Bacteria</taxon>
        <taxon>Bacillati</taxon>
        <taxon>Bacillota</taxon>
        <taxon>Bacilli</taxon>
        <taxon>Bacillales</taxon>
        <taxon>Bacillaceae</taxon>
        <taxon>Oceanobacillus</taxon>
    </lineage>
</organism>
<evidence type="ECO:0000256" key="3">
    <source>
        <dbReference type="ARBA" id="ARBA00022801"/>
    </source>
</evidence>
<dbReference type="Pfam" id="PF00565">
    <property type="entry name" value="SNase"/>
    <property type="match status" value="1"/>
</dbReference>
<keyword evidence="5" id="KW-0732">Signal</keyword>
<evidence type="ECO:0000256" key="1">
    <source>
        <dbReference type="ARBA" id="ARBA00022722"/>
    </source>
</evidence>
<dbReference type="PROSITE" id="PS50830">
    <property type="entry name" value="TNASE_3"/>
    <property type="match status" value="1"/>
</dbReference>
<evidence type="ECO:0000313" key="8">
    <source>
        <dbReference type="Proteomes" id="UP000037854"/>
    </source>
</evidence>
<gene>
    <name evidence="7" type="ORF">AFL42_15280</name>
</gene>
<feature type="chain" id="PRO_5047287248" description="TNase-like domain-containing protein" evidence="5">
    <location>
        <begin position="23"/>
        <end position="285"/>
    </location>
</feature>
<feature type="signal peptide" evidence="5">
    <location>
        <begin position="1"/>
        <end position="22"/>
    </location>
</feature>
<keyword evidence="3" id="KW-0378">Hydrolase</keyword>
<feature type="domain" description="TNase-like" evidence="6">
    <location>
        <begin position="76"/>
        <end position="208"/>
    </location>
</feature>
<dbReference type="PROSITE" id="PS01284">
    <property type="entry name" value="TNASE_2"/>
    <property type="match status" value="1"/>
</dbReference>
<name>A0ABR5MG43_9BACI</name>
<dbReference type="PANTHER" id="PTHR12302">
    <property type="entry name" value="EBNA2 BINDING PROTEIN P100"/>
    <property type="match status" value="1"/>
</dbReference>
<keyword evidence="8" id="KW-1185">Reference proteome</keyword>
<dbReference type="Gene3D" id="2.40.50.90">
    <property type="match status" value="1"/>
</dbReference>
<dbReference type="SUPFAM" id="SSF50199">
    <property type="entry name" value="Staphylococcal nuclease"/>
    <property type="match status" value="1"/>
</dbReference>
<evidence type="ECO:0000313" key="7">
    <source>
        <dbReference type="EMBL" id="KPH71403.1"/>
    </source>
</evidence>
<dbReference type="SMART" id="SM00318">
    <property type="entry name" value="SNc"/>
    <property type="match status" value="1"/>
</dbReference>
<evidence type="ECO:0000256" key="2">
    <source>
        <dbReference type="ARBA" id="ARBA00022759"/>
    </source>
</evidence>
<dbReference type="CDD" id="cd00175">
    <property type="entry name" value="SNc"/>
    <property type="match status" value="1"/>
</dbReference>
<reference evidence="7 8" key="1">
    <citation type="submission" date="2015-07" db="EMBL/GenBank/DDBJ databases">
        <title>High-quality draft genome sequence of Oceanobacillus caeni HM6, a bacillus isolated from a human feces.</title>
        <authorList>
            <person name="Kumar J."/>
            <person name="Verma M.K."/>
            <person name="Pandey R."/>
            <person name="Bhambi M."/>
            <person name="Chauhan N."/>
        </authorList>
    </citation>
    <scope>NUCLEOTIDE SEQUENCE [LARGE SCALE GENOMIC DNA]</scope>
    <source>
        <strain evidence="7 8">HM6</strain>
    </source>
</reference>
<dbReference type="Proteomes" id="UP000037854">
    <property type="component" value="Unassembled WGS sequence"/>
</dbReference>
<dbReference type="EMBL" id="LGTK01000075">
    <property type="protein sequence ID" value="KPH71403.1"/>
    <property type="molecule type" value="Genomic_DNA"/>
</dbReference>
<keyword evidence="1" id="KW-0540">Nuclease</keyword>
<dbReference type="PROSITE" id="PS51257">
    <property type="entry name" value="PROKAR_LIPOPROTEIN"/>
    <property type="match status" value="1"/>
</dbReference>
<protein>
    <recommendedName>
        <fullName evidence="6">TNase-like domain-containing protein</fullName>
    </recommendedName>
</protein>
<evidence type="ECO:0000259" key="6">
    <source>
        <dbReference type="PROSITE" id="PS50830"/>
    </source>
</evidence>
<dbReference type="InterPro" id="IPR035437">
    <property type="entry name" value="SNase_OB-fold_sf"/>
</dbReference>
<sequence length="285" mass="32024">MQKLLNIITLFIILLAGCSVEGAGLDTDLTNEDSVDVAVENAETQDERVAEEVKPPGDEASHADSKKDQESDTDKKLVNVQLVKPIDGDTIKVNIDGKEENVRFLLVDTPETNHPRLGEQPFGQDAKSFTSTMVQSGQVQLEFDISHRDKYQRLLAYVYVDGVSVQEELLKNGLARVAYIYDPNTKYVDQYDELQKKAQKQAVGIWSVENYATDRGFDESVFTSSEEKKEPSSESSSCDIKGNIAKDGEKIYHMPDQQFYKVTKPEEMFCSEQEAVDAGFRKSMR</sequence>
<comment type="caution">
    <text evidence="7">The sequence shown here is derived from an EMBL/GenBank/DDBJ whole genome shotgun (WGS) entry which is preliminary data.</text>
</comment>
<keyword evidence="2" id="KW-0255">Endonuclease</keyword>
<accession>A0ABR5MG43</accession>
<dbReference type="InterPro" id="IPR002071">
    <property type="entry name" value="Thermonucl_AS"/>
</dbReference>
<feature type="compositionally biased region" description="Basic and acidic residues" evidence="4">
    <location>
        <begin position="45"/>
        <end position="74"/>
    </location>
</feature>
<feature type="region of interest" description="Disordered" evidence="4">
    <location>
        <begin position="222"/>
        <end position="241"/>
    </location>
</feature>
<dbReference type="PANTHER" id="PTHR12302:SF3">
    <property type="entry name" value="SERINE_THREONINE-PROTEIN KINASE 31"/>
    <property type="match status" value="1"/>
</dbReference>
<proteinExistence type="predicted"/>
<feature type="region of interest" description="Disordered" evidence="4">
    <location>
        <begin position="41"/>
        <end position="74"/>
    </location>
</feature>